<evidence type="ECO:0000313" key="2">
    <source>
        <dbReference type="WBParaSite" id="ALUE_0000368701-mRNA-1"/>
    </source>
</evidence>
<evidence type="ECO:0000313" key="1">
    <source>
        <dbReference type="Proteomes" id="UP000036681"/>
    </source>
</evidence>
<name>A0A0M3HPA3_ASCLU</name>
<dbReference type="AlphaFoldDB" id="A0A0M3HPA3"/>
<accession>A0A0M3HPA3</accession>
<protein>
    <submittedName>
        <fullName evidence="2">Secreted protein</fullName>
    </submittedName>
</protein>
<reference evidence="2" key="1">
    <citation type="submission" date="2017-02" db="UniProtKB">
        <authorList>
            <consortium name="WormBaseParasite"/>
        </authorList>
    </citation>
    <scope>IDENTIFICATION</scope>
</reference>
<sequence>MCAVSTYLVGSDCTASVRFVALCSHCVITSYGSSSECCTEIIIYFSFDEISSKRISNAIGSICQCQRSCP</sequence>
<dbReference type="WBParaSite" id="ALUE_0000368701-mRNA-1">
    <property type="protein sequence ID" value="ALUE_0000368701-mRNA-1"/>
    <property type="gene ID" value="ALUE_0000368701"/>
</dbReference>
<keyword evidence="1" id="KW-1185">Reference proteome</keyword>
<proteinExistence type="predicted"/>
<organism evidence="1 2">
    <name type="scientific">Ascaris lumbricoides</name>
    <name type="common">Giant roundworm</name>
    <dbReference type="NCBI Taxonomy" id="6252"/>
    <lineage>
        <taxon>Eukaryota</taxon>
        <taxon>Metazoa</taxon>
        <taxon>Ecdysozoa</taxon>
        <taxon>Nematoda</taxon>
        <taxon>Chromadorea</taxon>
        <taxon>Rhabditida</taxon>
        <taxon>Spirurina</taxon>
        <taxon>Ascaridomorpha</taxon>
        <taxon>Ascaridoidea</taxon>
        <taxon>Ascarididae</taxon>
        <taxon>Ascaris</taxon>
    </lineage>
</organism>
<dbReference type="Proteomes" id="UP000036681">
    <property type="component" value="Unplaced"/>
</dbReference>